<sequence>MTELRLPPKNDYERKLLRNVDQFGWQCTSVYEPEDSDSEEPPFSYSVGLHQSYQQPEFIIFGLDAKVAHAIIATCANKFADGSGIDLDQPSYDLIEDLPCVFVRVPRDRYNEYVYSALWFYAEKEFPLYQIVWPDADGLFPWHADASAGFRQWQPVLGQVGAT</sequence>
<organism evidence="1 2">
    <name type="scientific">Noviluteimonas lactosilytica</name>
    <dbReference type="NCBI Taxonomy" id="2888523"/>
    <lineage>
        <taxon>Bacteria</taxon>
        <taxon>Pseudomonadati</taxon>
        <taxon>Pseudomonadota</taxon>
        <taxon>Gammaproteobacteria</taxon>
        <taxon>Lysobacterales</taxon>
        <taxon>Lysobacteraceae</taxon>
        <taxon>Noviluteimonas</taxon>
    </lineage>
</organism>
<evidence type="ECO:0000313" key="1">
    <source>
        <dbReference type="EMBL" id="MCC8363235.1"/>
    </source>
</evidence>
<accession>A0ABS8JI39</accession>
<dbReference type="InterPro" id="IPR025358">
    <property type="entry name" value="DUF4262"/>
</dbReference>
<dbReference type="RefSeq" id="WP_230526778.1">
    <property type="nucleotide sequence ID" value="NZ_JAJGAK010000001.1"/>
</dbReference>
<reference evidence="1" key="1">
    <citation type="submission" date="2021-10" db="EMBL/GenBank/DDBJ databases">
        <authorList>
            <person name="Lyu M."/>
            <person name="Wang X."/>
            <person name="Meng X."/>
            <person name="Xu K."/>
        </authorList>
    </citation>
    <scope>NUCLEOTIDE SEQUENCE</scope>
    <source>
        <strain evidence="1">A6</strain>
    </source>
</reference>
<dbReference type="Proteomes" id="UP001165293">
    <property type="component" value="Unassembled WGS sequence"/>
</dbReference>
<dbReference type="Pfam" id="PF14081">
    <property type="entry name" value="DUF4262"/>
    <property type="match status" value="1"/>
</dbReference>
<keyword evidence="2" id="KW-1185">Reference proteome</keyword>
<proteinExistence type="predicted"/>
<comment type="caution">
    <text evidence="1">The sequence shown here is derived from an EMBL/GenBank/DDBJ whole genome shotgun (WGS) entry which is preliminary data.</text>
</comment>
<name>A0ABS8JI39_9GAMM</name>
<gene>
    <name evidence="1" type="ORF">LK996_09120</name>
</gene>
<dbReference type="EMBL" id="JAJGAK010000001">
    <property type="protein sequence ID" value="MCC8363235.1"/>
    <property type="molecule type" value="Genomic_DNA"/>
</dbReference>
<protein>
    <submittedName>
        <fullName evidence="1">DUF4262 domain-containing protein</fullName>
    </submittedName>
</protein>
<evidence type="ECO:0000313" key="2">
    <source>
        <dbReference type="Proteomes" id="UP001165293"/>
    </source>
</evidence>